<comment type="function">
    <text evidence="1 7">Catalyzes the insertion of molybdate into adenylated molybdopterin with the concomitant release of AMP.</text>
</comment>
<dbReference type="PANTHER" id="PTHR10192">
    <property type="entry name" value="MOLYBDOPTERIN BIOSYNTHESIS PROTEIN"/>
    <property type="match status" value="1"/>
</dbReference>
<evidence type="ECO:0000256" key="3">
    <source>
        <dbReference type="ARBA" id="ARBA00010763"/>
    </source>
</evidence>
<comment type="catalytic activity">
    <reaction evidence="6">
        <text>adenylyl-molybdopterin + molybdate = Mo-molybdopterin + AMP + H(+)</text>
        <dbReference type="Rhea" id="RHEA:35047"/>
        <dbReference type="ChEBI" id="CHEBI:15378"/>
        <dbReference type="ChEBI" id="CHEBI:36264"/>
        <dbReference type="ChEBI" id="CHEBI:62727"/>
        <dbReference type="ChEBI" id="CHEBI:71302"/>
        <dbReference type="ChEBI" id="CHEBI:456215"/>
        <dbReference type="EC" id="2.10.1.1"/>
    </reaction>
</comment>
<dbReference type="Proteomes" id="UP001254165">
    <property type="component" value="Unassembled WGS sequence"/>
</dbReference>
<comment type="pathway">
    <text evidence="2 7">Cofactor biosynthesis; molybdopterin biosynthesis.</text>
</comment>
<dbReference type="EC" id="2.10.1.1" evidence="7"/>
<accession>A0ABU3NIT4</accession>
<dbReference type="PANTHER" id="PTHR10192:SF5">
    <property type="entry name" value="GEPHYRIN"/>
    <property type="match status" value="1"/>
</dbReference>
<protein>
    <recommendedName>
        <fullName evidence="7">Molybdopterin molybdenumtransferase</fullName>
        <ecNumber evidence="7">2.10.1.1</ecNumber>
    </recommendedName>
</protein>
<dbReference type="Pfam" id="PF03454">
    <property type="entry name" value="MoeA_C"/>
    <property type="match status" value="1"/>
</dbReference>
<dbReference type="SUPFAM" id="SSF63882">
    <property type="entry name" value="MoeA N-terminal region -like"/>
    <property type="match status" value="1"/>
</dbReference>
<dbReference type="InterPro" id="IPR038987">
    <property type="entry name" value="MoeA-like"/>
</dbReference>
<keyword evidence="7" id="KW-0479">Metal-binding</keyword>
<sequence>MSTLLSVDEVRHYILSQLSPLPVETISLEQAFRRVLATPILAPSDLPPFTNSSVDGFAVRALDVKGASQLHPIELKVFADIPAGFSPHFTLPPGHAARIMTGAPLPNGADAVVPIENTNLSFHDKATQPPYSVQVFNPVNPGDNVRPRGQDILRGHPVFEPGHRLRPQDIGLLAALGISHIEVYRQPRLGIFSTGDELIPLGTAPIPGKIYDSNRLMLKMLIEQAGGEVIDLGIVTDTLDNVRSALDTARRNNVDLVLTSGGVSVGVFDVVRHLIEQEGERHLWRVNMRPGKPILFGRYHEMPILSLPGNPVSAFVGFWVFVRPAIYRLAGLPFVPPLRLKAILEHPIESDGRESYLRAIVSYTNGQRLARLTGHQGSGNLFGLSQANALLIVPAGVKSLPTGHEVDIWPLDDSLI</sequence>
<dbReference type="InterPro" id="IPR036425">
    <property type="entry name" value="MoaB/Mog-like_dom_sf"/>
</dbReference>
<dbReference type="NCBIfam" id="NF045515">
    <property type="entry name" value="Glp_gephyrin"/>
    <property type="match status" value="1"/>
</dbReference>
<reference evidence="9 10" key="1">
    <citation type="submission" date="2023-07" db="EMBL/GenBank/DDBJ databases">
        <title>Novel species of Thermanaerothrix with wide hydrolytic capabilities.</title>
        <authorList>
            <person name="Zayulina K.S."/>
            <person name="Podosokorskaya O.A."/>
            <person name="Elcheninov A.G."/>
        </authorList>
    </citation>
    <scope>NUCLEOTIDE SEQUENCE [LARGE SCALE GENOMIC DNA]</scope>
    <source>
        <strain evidence="9 10">4228-RoL</strain>
    </source>
</reference>
<gene>
    <name evidence="9" type="ORF">QYE77_00650</name>
</gene>
<dbReference type="InterPro" id="IPR005111">
    <property type="entry name" value="MoeA_C_domain_IV"/>
</dbReference>
<dbReference type="InterPro" id="IPR036135">
    <property type="entry name" value="MoeA_linker/N_sf"/>
</dbReference>
<comment type="cofactor">
    <cofactor evidence="7">
        <name>Mg(2+)</name>
        <dbReference type="ChEBI" id="CHEBI:18420"/>
    </cofactor>
</comment>
<dbReference type="Gene3D" id="3.90.105.10">
    <property type="entry name" value="Molybdopterin biosynthesis moea protein, domain 2"/>
    <property type="match status" value="1"/>
</dbReference>
<dbReference type="InterPro" id="IPR005110">
    <property type="entry name" value="MoeA_linker/N"/>
</dbReference>
<comment type="caution">
    <text evidence="9">The sequence shown here is derived from an EMBL/GenBank/DDBJ whole genome shotgun (WGS) entry which is preliminary data.</text>
</comment>
<keyword evidence="7" id="KW-0460">Magnesium</keyword>
<feature type="domain" description="MoaB/Mog" evidence="8">
    <location>
        <begin position="190"/>
        <end position="328"/>
    </location>
</feature>
<dbReference type="InterPro" id="IPR001453">
    <property type="entry name" value="MoaB/Mog_dom"/>
</dbReference>
<keyword evidence="4 7" id="KW-0500">Molybdenum</keyword>
<evidence type="ECO:0000259" key="8">
    <source>
        <dbReference type="SMART" id="SM00852"/>
    </source>
</evidence>
<evidence type="ECO:0000313" key="9">
    <source>
        <dbReference type="EMBL" id="MDT8896759.1"/>
    </source>
</evidence>
<dbReference type="InterPro" id="IPR008284">
    <property type="entry name" value="MoCF_biosynth_CS"/>
</dbReference>
<evidence type="ECO:0000313" key="10">
    <source>
        <dbReference type="Proteomes" id="UP001254165"/>
    </source>
</evidence>
<dbReference type="Gene3D" id="2.170.190.11">
    <property type="entry name" value="Molybdopterin biosynthesis moea protein, domain 3"/>
    <property type="match status" value="1"/>
</dbReference>
<evidence type="ECO:0000256" key="4">
    <source>
        <dbReference type="ARBA" id="ARBA00022505"/>
    </source>
</evidence>
<dbReference type="PROSITE" id="PS01079">
    <property type="entry name" value="MOCF_BIOSYNTHESIS_2"/>
    <property type="match status" value="1"/>
</dbReference>
<comment type="similarity">
    <text evidence="3 7">Belongs to the MoeA family.</text>
</comment>
<proteinExistence type="inferred from homology"/>
<dbReference type="InterPro" id="IPR036688">
    <property type="entry name" value="MoeA_C_domain_IV_sf"/>
</dbReference>
<dbReference type="Pfam" id="PF00994">
    <property type="entry name" value="MoCF_biosynth"/>
    <property type="match status" value="1"/>
</dbReference>
<dbReference type="CDD" id="cd00887">
    <property type="entry name" value="MoeA"/>
    <property type="match status" value="1"/>
</dbReference>
<dbReference type="SUPFAM" id="SSF53218">
    <property type="entry name" value="Molybdenum cofactor biosynthesis proteins"/>
    <property type="match status" value="1"/>
</dbReference>
<organism evidence="9 10">
    <name type="scientific">Thermanaerothrix solaris</name>
    <dbReference type="NCBI Taxonomy" id="3058434"/>
    <lineage>
        <taxon>Bacteria</taxon>
        <taxon>Bacillati</taxon>
        <taxon>Chloroflexota</taxon>
        <taxon>Anaerolineae</taxon>
        <taxon>Anaerolineales</taxon>
        <taxon>Anaerolineaceae</taxon>
        <taxon>Thermanaerothrix</taxon>
    </lineage>
</organism>
<dbReference type="Pfam" id="PF03453">
    <property type="entry name" value="MoeA_N"/>
    <property type="match status" value="1"/>
</dbReference>
<dbReference type="Gene3D" id="2.40.340.10">
    <property type="entry name" value="MoeA, C-terminal, domain IV"/>
    <property type="match status" value="1"/>
</dbReference>
<evidence type="ECO:0000256" key="1">
    <source>
        <dbReference type="ARBA" id="ARBA00002901"/>
    </source>
</evidence>
<evidence type="ECO:0000256" key="5">
    <source>
        <dbReference type="ARBA" id="ARBA00023150"/>
    </source>
</evidence>
<evidence type="ECO:0000256" key="7">
    <source>
        <dbReference type="RuleBase" id="RU365090"/>
    </source>
</evidence>
<dbReference type="SUPFAM" id="SSF63867">
    <property type="entry name" value="MoeA C-terminal domain-like"/>
    <property type="match status" value="1"/>
</dbReference>
<dbReference type="NCBIfam" id="TIGR00177">
    <property type="entry name" value="molyb_syn"/>
    <property type="match status" value="1"/>
</dbReference>
<keyword evidence="7" id="KW-0808">Transferase</keyword>
<dbReference type="Gene3D" id="3.40.980.10">
    <property type="entry name" value="MoaB/Mog-like domain"/>
    <property type="match status" value="1"/>
</dbReference>
<evidence type="ECO:0000256" key="6">
    <source>
        <dbReference type="ARBA" id="ARBA00047317"/>
    </source>
</evidence>
<dbReference type="EMBL" id="JAUHMF010000001">
    <property type="protein sequence ID" value="MDT8896759.1"/>
    <property type="molecule type" value="Genomic_DNA"/>
</dbReference>
<dbReference type="RefSeq" id="WP_315623264.1">
    <property type="nucleotide sequence ID" value="NZ_JAUHMF010000001.1"/>
</dbReference>
<name>A0ABU3NIT4_9CHLR</name>
<dbReference type="SMART" id="SM00852">
    <property type="entry name" value="MoCF_biosynth"/>
    <property type="match status" value="1"/>
</dbReference>
<keyword evidence="5 7" id="KW-0501">Molybdenum cofactor biosynthesis</keyword>
<keyword evidence="10" id="KW-1185">Reference proteome</keyword>
<evidence type="ECO:0000256" key="2">
    <source>
        <dbReference type="ARBA" id="ARBA00005046"/>
    </source>
</evidence>